<sequence length="389" mass="41678">MTTTAPAPSAPDVVQAGPLGVAVLGYSFMGKAHSNAWRNVNAFHPSPQVAQKVLVGRDAGHVKEAAQQYGWEESLTDWRQVLDRDDIHIVDICTPGHLHAEIAIAALDAGKHVIVEKPLANTLAEAELMVAAAQRAQARGVQSMVGFNYRRVPALALAKKLISEGRLGEVRQVRVSYLQDWLADADAPMTWRLRQQTAGSGALGDLASHAADQVRYLCGSPIESLTGTVNTFVKTRTGPDGPEEVTVDDAAWATLHLASGAVASLEVSRFATGRKNSLEIEIYGSAGSLSFNLERLNELQFFDATEHAATQGFRTIPVTEPEHPYLEAWWPAGHILGWDSTFTNQAADFLTAIRTGTAPSPSFEDGLEVQKVLAAIETSAAQSGAAVVL</sequence>
<accession>A0A846RGY3</accession>
<dbReference type="PANTHER" id="PTHR43818">
    <property type="entry name" value="BCDNA.GH03377"/>
    <property type="match status" value="1"/>
</dbReference>
<feature type="domain" description="GFO/IDH/MocA-like oxidoreductase" evidence="4">
    <location>
        <begin position="157"/>
        <end position="289"/>
    </location>
</feature>
<dbReference type="AlphaFoldDB" id="A0A846RGY3"/>
<protein>
    <submittedName>
        <fullName evidence="5">Putative dehydrogenase</fullName>
    </submittedName>
</protein>
<dbReference type="GO" id="GO:0016491">
    <property type="term" value="F:oxidoreductase activity"/>
    <property type="evidence" value="ECO:0007669"/>
    <property type="project" value="UniProtKB-KW"/>
</dbReference>
<dbReference type="SUPFAM" id="SSF51735">
    <property type="entry name" value="NAD(P)-binding Rossmann-fold domains"/>
    <property type="match status" value="1"/>
</dbReference>
<dbReference type="InterPro" id="IPR055170">
    <property type="entry name" value="GFO_IDH_MocA-like_dom"/>
</dbReference>
<dbReference type="SUPFAM" id="SSF55347">
    <property type="entry name" value="Glyceraldehyde-3-phosphate dehydrogenase-like, C-terminal domain"/>
    <property type="match status" value="1"/>
</dbReference>
<dbReference type="InterPro" id="IPR000683">
    <property type="entry name" value="Gfo/Idh/MocA-like_OxRdtase_N"/>
</dbReference>
<dbReference type="Proteomes" id="UP000547458">
    <property type="component" value="Unassembled WGS sequence"/>
</dbReference>
<evidence type="ECO:0000259" key="4">
    <source>
        <dbReference type="Pfam" id="PF22725"/>
    </source>
</evidence>
<organism evidence="5 6">
    <name type="scientific">Arthrobacter pigmenti</name>
    <dbReference type="NCBI Taxonomy" id="271432"/>
    <lineage>
        <taxon>Bacteria</taxon>
        <taxon>Bacillati</taxon>
        <taxon>Actinomycetota</taxon>
        <taxon>Actinomycetes</taxon>
        <taxon>Micrococcales</taxon>
        <taxon>Micrococcaceae</taxon>
        <taxon>Arthrobacter</taxon>
    </lineage>
</organism>
<proteinExistence type="predicted"/>
<comment type="caution">
    <text evidence="5">The sequence shown here is derived from an EMBL/GenBank/DDBJ whole genome shotgun (WGS) entry which is preliminary data.</text>
</comment>
<evidence type="ECO:0000313" key="5">
    <source>
        <dbReference type="EMBL" id="NJC20950.1"/>
    </source>
</evidence>
<keyword evidence="6" id="KW-1185">Reference proteome</keyword>
<evidence type="ECO:0000259" key="3">
    <source>
        <dbReference type="Pfam" id="PF01408"/>
    </source>
</evidence>
<dbReference type="InterPro" id="IPR036291">
    <property type="entry name" value="NAD(P)-bd_dom_sf"/>
</dbReference>
<keyword evidence="1" id="KW-0560">Oxidoreductase</keyword>
<dbReference type="RefSeq" id="WP_167990125.1">
    <property type="nucleotide sequence ID" value="NZ_JAATJL010000001.1"/>
</dbReference>
<evidence type="ECO:0000313" key="6">
    <source>
        <dbReference type="Proteomes" id="UP000547458"/>
    </source>
</evidence>
<dbReference type="Pfam" id="PF22725">
    <property type="entry name" value="GFO_IDH_MocA_C3"/>
    <property type="match status" value="1"/>
</dbReference>
<dbReference type="PANTHER" id="PTHR43818:SF11">
    <property type="entry name" value="BCDNA.GH03377"/>
    <property type="match status" value="1"/>
</dbReference>
<dbReference type="GO" id="GO:0000166">
    <property type="term" value="F:nucleotide binding"/>
    <property type="evidence" value="ECO:0007669"/>
    <property type="project" value="InterPro"/>
</dbReference>
<name>A0A846RGY3_9MICC</name>
<keyword evidence="2" id="KW-0520">NAD</keyword>
<evidence type="ECO:0000256" key="2">
    <source>
        <dbReference type="ARBA" id="ARBA00023027"/>
    </source>
</evidence>
<feature type="domain" description="Gfo/Idh/MocA-like oxidoreductase N-terminal" evidence="3">
    <location>
        <begin position="20"/>
        <end position="139"/>
    </location>
</feature>
<dbReference type="EMBL" id="JAATJL010000001">
    <property type="protein sequence ID" value="NJC20950.1"/>
    <property type="molecule type" value="Genomic_DNA"/>
</dbReference>
<dbReference type="Gene3D" id="3.30.360.10">
    <property type="entry name" value="Dihydrodipicolinate Reductase, domain 2"/>
    <property type="match status" value="1"/>
</dbReference>
<evidence type="ECO:0000256" key="1">
    <source>
        <dbReference type="ARBA" id="ARBA00023002"/>
    </source>
</evidence>
<reference evidence="5 6" key="1">
    <citation type="submission" date="2020-03" db="EMBL/GenBank/DDBJ databases">
        <title>Sequencing the genomes of 1000 actinobacteria strains.</title>
        <authorList>
            <person name="Klenk H.-P."/>
        </authorList>
    </citation>
    <scope>NUCLEOTIDE SEQUENCE [LARGE SCALE GENOMIC DNA]</scope>
    <source>
        <strain evidence="5 6">DSM 16403</strain>
    </source>
</reference>
<dbReference type="Pfam" id="PF01408">
    <property type="entry name" value="GFO_IDH_MocA"/>
    <property type="match status" value="1"/>
</dbReference>
<dbReference type="Gene3D" id="3.40.50.720">
    <property type="entry name" value="NAD(P)-binding Rossmann-like Domain"/>
    <property type="match status" value="1"/>
</dbReference>
<gene>
    <name evidence="5" type="ORF">BJ994_000026</name>
</gene>
<dbReference type="InterPro" id="IPR050463">
    <property type="entry name" value="Gfo/Idh/MocA_oxidrdct_glycsds"/>
</dbReference>